<proteinExistence type="predicted"/>
<keyword evidence="7" id="KW-1185">Reference proteome</keyword>
<evidence type="ECO:0000313" key="7">
    <source>
        <dbReference type="Proteomes" id="UP001057498"/>
    </source>
</evidence>
<dbReference type="SUPFAM" id="SSF103088">
    <property type="entry name" value="OmpA-like"/>
    <property type="match status" value="1"/>
</dbReference>
<evidence type="ECO:0000259" key="5">
    <source>
        <dbReference type="PROSITE" id="PS51123"/>
    </source>
</evidence>
<gene>
    <name evidence="6" type="ORF">CATMQ487_23820</name>
</gene>
<dbReference type="InterPro" id="IPR006665">
    <property type="entry name" value="OmpA-like"/>
</dbReference>
<evidence type="ECO:0000313" key="6">
    <source>
        <dbReference type="EMBL" id="BDI05412.1"/>
    </source>
</evidence>
<evidence type="ECO:0000256" key="3">
    <source>
        <dbReference type="ARBA" id="ARBA00023237"/>
    </source>
</evidence>
<dbReference type="EMBL" id="AP025730">
    <property type="protein sequence ID" value="BDI05412.1"/>
    <property type="molecule type" value="Genomic_DNA"/>
</dbReference>
<name>A0ABN6PP78_9BURK</name>
<keyword evidence="2 4" id="KW-0472">Membrane</keyword>
<reference evidence="6" key="1">
    <citation type="submission" date="2022-04" db="EMBL/GenBank/DDBJ databases">
        <title>Whole genome sequence of Sphaerotilus sp. FB-5.</title>
        <authorList>
            <person name="Takeda M."/>
            <person name="Narihara S."/>
            <person name="Akimoto M."/>
            <person name="Akimoto R."/>
            <person name="Nishiyashiki S."/>
            <person name="Murakami T."/>
        </authorList>
    </citation>
    <scope>NUCLEOTIDE SEQUENCE</scope>
    <source>
        <strain evidence="6">FB-5</strain>
    </source>
</reference>
<dbReference type="PANTHER" id="PTHR30329:SF21">
    <property type="entry name" value="LIPOPROTEIN YIAD-RELATED"/>
    <property type="match status" value="1"/>
</dbReference>
<dbReference type="InterPro" id="IPR050330">
    <property type="entry name" value="Bact_OuterMem_StrucFunc"/>
</dbReference>
<keyword evidence="3" id="KW-0998">Cell outer membrane</keyword>
<evidence type="ECO:0000256" key="1">
    <source>
        <dbReference type="ARBA" id="ARBA00004442"/>
    </source>
</evidence>
<organism evidence="6 7">
    <name type="scientific">Sphaerotilus microaerophilus</name>
    <dbReference type="NCBI Taxonomy" id="2914710"/>
    <lineage>
        <taxon>Bacteria</taxon>
        <taxon>Pseudomonadati</taxon>
        <taxon>Pseudomonadota</taxon>
        <taxon>Betaproteobacteria</taxon>
        <taxon>Burkholderiales</taxon>
        <taxon>Sphaerotilaceae</taxon>
        <taxon>Sphaerotilus</taxon>
    </lineage>
</organism>
<evidence type="ECO:0000256" key="4">
    <source>
        <dbReference type="PROSITE-ProRule" id="PRU00473"/>
    </source>
</evidence>
<dbReference type="PROSITE" id="PS51123">
    <property type="entry name" value="OMPA_2"/>
    <property type="match status" value="1"/>
</dbReference>
<dbReference type="InterPro" id="IPR006664">
    <property type="entry name" value="OMP_bac"/>
</dbReference>
<dbReference type="Proteomes" id="UP001057498">
    <property type="component" value="Chromosome"/>
</dbReference>
<dbReference type="PANTHER" id="PTHR30329">
    <property type="entry name" value="STATOR ELEMENT OF FLAGELLAR MOTOR COMPLEX"/>
    <property type="match status" value="1"/>
</dbReference>
<comment type="subcellular location">
    <subcellularLocation>
        <location evidence="1">Cell outer membrane</location>
    </subcellularLocation>
</comment>
<sequence length="269" mass="27671">MGPLVRVGVWGALLSAAAWLALGWYAASFGAARPAELRARAQVGATQALADAGFPWARLKISESVGVLHGDAPDEPARAALERRARELLAPYMGLPGVFLGMDNRVRVRARQAHAQTYADLPPTSAGLPQAASVASADPLAGRGLGAACSAAFDAALGGEAIHFRAASSQLEAPARPLLKRLGSVAVRCPAWRVVVEGHADGRGDTAVNERLARRRAASVAAELLLQGVPIGQLETVGQVTPATAGAGDALAAAAGRRVAFRFVQAEAD</sequence>
<dbReference type="Gene3D" id="3.30.1330.60">
    <property type="entry name" value="OmpA-like domain"/>
    <property type="match status" value="1"/>
</dbReference>
<evidence type="ECO:0000256" key="2">
    <source>
        <dbReference type="ARBA" id="ARBA00023136"/>
    </source>
</evidence>
<feature type="domain" description="OmpA-like" evidence="5">
    <location>
        <begin position="151"/>
        <end position="267"/>
    </location>
</feature>
<dbReference type="InterPro" id="IPR036737">
    <property type="entry name" value="OmpA-like_sf"/>
</dbReference>
<accession>A0ABN6PP78</accession>
<dbReference type="PRINTS" id="PR01021">
    <property type="entry name" value="OMPADOMAIN"/>
</dbReference>
<dbReference type="Pfam" id="PF00691">
    <property type="entry name" value="OmpA"/>
    <property type="match status" value="1"/>
</dbReference>
<protein>
    <recommendedName>
        <fullName evidence="5">OmpA-like domain-containing protein</fullName>
    </recommendedName>
</protein>